<dbReference type="SUPFAM" id="SSF48452">
    <property type="entry name" value="TPR-like"/>
    <property type="match status" value="3"/>
</dbReference>
<gene>
    <name evidence="3" type="ORF">C7H19_11465</name>
</gene>
<proteinExistence type="predicted"/>
<keyword evidence="1" id="KW-0732">Signal</keyword>
<name>A0A2T1LXT4_9CHRO</name>
<organism evidence="3 4">
    <name type="scientific">Aphanothece hegewaldii CCALA 016</name>
    <dbReference type="NCBI Taxonomy" id="2107694"/>
    <lineage>
        <taxon>Bacteria</taxon>
        <taxon>Bacillati</taxon>
        <taxon>Cyanobacteriota</taxon>
        <taxon>Cyanophyceae</taxon>
        <taxon>Oscillatoriophycideae</taxon>
        <taxon>Chroococcales</taxon>
        <taxon>Aphanothecaceae</taxon>
        <taxon>Aphanothece</taxon>
    </lineage>
</organism>
<dbReference type="Proteomes" id="UP000239001">
    <property type="component" value="Unassembled WGS sequence"/>
</dbReference>
<evidence type="ECO:0000259" key="2">
    <source>
        <dbReference type="Pfam" id="PF12770"/>
    </source>
</evidence>
<dbReference type="InterPro" id="IPR024983">
    <property type="entry name" value="CHAT_dom"/>
</dbReference>
<dbReference type="PANTHER" id="PTHR10098">
    <property type="entry name" value="RAPSYN-RELATED"/>
    <property type="match status" value="1"/>
</dbReference>
<evidence type="ECO:0000256" key="1">
    <source>
        <dbReference type="SAM" id="SignalP"/>
    </source>
</evidence>
<evidence type="ECO:0000313" key="3">
    <source>
        <dbReference type="EMBL" id="PSF37183.1"/>
    </source>
</evidence>
<dbReference type="SMART" id="SM00028">
    <property type="entry name" value="TPR"/>
    <property type="match status" value="5"/>
</dbReference>
<feature type="chain" id="PRO_5015517903" description="CHAT domain-containing protein" evidence="1">
    <location>
        <begin position="45"/>
        <end position="912"/>
    </location>
</feature>
<feature type="domain" description="CHAT" evidence="2">
    <location>
        <begin position="640"/>
        <end position="910"/>
    </location>
</feature>
<reference evidence="3 4" key="1">
    <citation type="submission" date="2018-03" db="EMBL/GenBank/DDBJ databases">
        <title>The ancient ancestry and fast evolution of plastids.</title>
        <authorList>
            <person name="Moore K.R."/>
            <person name="Magnabosco C."/>
            <person name="Momper L."/>
            <person name="Gold D.A."/>
            <person name="Bosak T."/>
            <person name="Fournier G.P."/>
        </authorList>
    </citation>
    <scope>NUCLEOTIDE SEQUENCE [LARGE SCALE GENOMIC DNA]</scope>
    <source>
        <strain evidence="3 4">CCALA 016</strain>
    </source>
</reference>
<evidence type="ECO:0000313" key="4">
    <source>
        <dbReference type="Proteomes" id="UP000239001"/>
    </source>
</evidence>
<dbReference type="InterPro" id="IPR011990">
    <property type="entry name" value="TPR-like_helical_dom_sf"/>
</dbReference>
<dbReference type="PANTHER" id="PTHR10098:SF112">
    <property type="entry name" value="SLR0380 PROTEIN"/>
    <property type="match status" value="1"/>
</dbReference>
<comment type="caution">
    <text evidence="3">The sequence shown here is derived from an EMBL/GenBank/DDBJ whole genome shotgun (WGS) entry which is preliminary data.</text>
</comment>
<keyword evidence="4" id="KW-1185">Reference proteome</keyword>
<dbReference type="OrthoDB" id="446317at2"/>
<feature type="signal peptide" evidence="1">
    <location>
        <begin position="1"/>
        <end position="44"/>
    </location>
</feature>
<dbReference type="EMBL" id="PXOH01000011">
    <property type="protein sequence ID" value="PSF37183.1"/>
    <property type="molecule type" value="Genomic_DNA"/>
</dbReference>
<protein>
    <recommendedName>
        <fullName evidence="2">CHAT domain-containing protein</fullName>
    </recommendedName>
</protein>
<dbReference type="Pfam" id="PF12770">
    <property type="entry name" value="CHAT"/>
    <property type="match status" value="1"/>
</dbReference>
<dbReference type="AlphaFoldDB" id="A0A2T1LXT4"/>
<sequence>MRSNNQGLVNKALQQIKSILRLKKSLIFVILLFILSLSASSVFAQNHSPEASQLVQQGKELYNSGQYTKALPIWQQASETFGNKNKPLEQAMSLSNLSLTYQQLSDWEKANKAITKSLDILHSLKTTKEQQRILAKTLDIQGQSQQKTGQSQAALNTWQQAAQIYINLEDRDNKTINQINQAQAMQDLGLYPRACQTLLLSLGLENRECYISEPEITTLKQDLINNYKSNIQKAKAFRSLGNNLRVIGDFQQSQQVLLASLEIAQHWNLPQDESKTLLNLGNTERALAISSAEIRDIQQSETYREQAIIHYQKAAELSSTFLQIQAQINQVELLLEQQNWKKSEELLRQIHTNLERVLINKDIIYAKINYAKNLICLKQKEPNCLNAQKPNSSNVDESSYQEAVQFLETASQDAENLQDKRTRSYAIGIMGRLLESRQEWDKANKYTQQALYDSWQAQASDLSYQWQWQQARLLKAQKQQQKALFAYSQAVNTLKSLRSDLVSLNPEIQFTFRESVEPVYREYVDLLLQPIETTETSTENLQLALLTIDSLQLAELENFFRLVCLDANPVVIDEVTQQNDPTAAVIYPIFLEDRFEIILKLPQQELRHYTTPIENKKEVERILNRLTQSLTQANSQETLPLAQQVYDWLLRPAQEDLAQSQVKTLIFVLDSALRNLPMSVLHNGQQYLIEQYSIALIPSLQLIDPKPFKQQNKRALIAGLSEARGKFAALPFVRQELQQIQTQVPRSVELLNQTFTNEGFKNTVNSAPFSVVHLATHGQFSQKADQTFILTWDDRLNVNQLNNLLRSRDIERNSSIELLVLSACETLTGDSRASLGLAGVAVRAGARSTLATLWQVNDQATTILMERFYGALKDSTLTKADALRQAQLGLLNDPVYKRPHFWAAYVLLGNWL</sequence>
<accession>A0A2T1LXT4</accession>
<dbReference type="Gene3D" id="1.25.40.10">
    <property type="entry name" value="Tetratricopeptide repeat domain"/>
    <property type="match status" value="3"/>
</dbReference>
<reference evidence="3 4" key="2">
    <citation type="submission" date="2018-03" db="EMBL/GenBank/DDBJ databases">
        <authorList>
            <person name="Keele B.F."/>
        </authorList>
    </citation>
    <scope>NUCLEOTIDE SEQUENCE [LARGE SCALE GENOMIC DNA]</scope>
    <source>
        <strain evidence="3 4">CCALA 016</strain>
    </source>
</reference>
<dbReference type="InterPro" id="IPR019734">
    <property type="entry name" value="TPR_rpt"/>
</dbReference>